<comment type="similarity">
    <text evidence="1">Belongs to the peptidase S1C family.</text>
</comment>
<dbReference type="PRINTS" id="PR00834">
    <property type="entry name" value="PROTEASES2C"/>
</dbReference>
<dbReference type="PANTHER" id="PTHR43343:SF3">
    <property type="entry name" value="PROTEASE DO-LIKE 8, CHLOROPLASTIC"/>
    <property type="match status" value="1"/>
</dbReference>
<dbReference type="InterPro" id="IPR051201">
    <property type="entry name" value="Chloro_Bact_Ser_Proteases"/>
</dbReference>
<accession>A0A7C3VMJ8</accession>
<organism evidence="4">
    <name type="scientific">Planktothricoides sp. SpSt-374</name>
    <dbReference type="NCBI Taxonomy" id="2282167"/>
    <lineage>
        <taxon>Bacteria</taxon>
        <taxon>Bacillati</taxon>
        <taxon>Cyanobacteriota</taxon>
        <taxon>Cyanophyceae</taxon>
        <taxon>Oscillatoriophycideae</taxon>
        <taxon>Oscillatoriales</taxon>
        <taxon>Oscillatoriaceae</taxon>
        <taxon>Planktothricoides</taxon>
    </lineage>
</organism>
<reference evidence="4" key="1">
    <citation type="journal article" date="2020" name="mSystems">
        <title>Genome- and Community-Level Interaction Insights into Carbon Utilization and Element Cycling Functions of Hydrothermarchaeota in Hydrothermal Sediment.</title>
        <authorList>
            <person name="Zhou Z."/>
            <person name="Liu Y."/>
            <person name="Xu W."/>
            <person name="Pan J."/>
            <person name="Luo Z.H."/>
            <person name="Li M."/>
        </authorList>
    </citation>
    <scope>NUCLEOTIDE SEQUENCE [LARGE SCALE GENOMIC DNA]</scope>
    <source>
        <strain evidence="4">SpSt-374</strain>
    </source>
</reference>
<dbReference type="GO" id="GO:0004252">
    <property type="term" value="F:serine-type endopeptidase activity"/>
    <property type="evidence" value="ECO:0007669"/>
    <property type="project" value="InterPro"/>
</dbReference>
<dbReference type="SUPFAM" id="SSF50494">
    <property type="entry name" value="Trypsin-like serine proteases"/>
    <property type="match status" value="1"/>
</dbReference>
<dbReference type="EMBL" id="DSPX01000126">
    <property type="protein sequence ID" value="HGG01478.1"/>
    <property type="molecule type" value="Genomic_DNA"/>
</dbReference>
<dbReference type="Pfam" id="PF13365">
    <property type="entry name" value="Trypsin_2"/>
    <property type="match status" value="1"/>
</dbReference>
<dbReference type="PANTHER" id="PTHR43343">
    <property type="entry name" value="PEPTIDASE S12"/>
    <property type="match status" value="1"/>
</dbReference>
<dbReference type="InterPro" id="IPR001940">
    <property type="entry name" value="Peptidase_S1C"/>
</dbReference>
<evidence type="ECO:0000256" key="1">
    <source>
        <dbReference type="ARBA" id="ARBA00010541"/>
    </source>
</evidence>
<dbReference type="InterPro" id="IPR009003">
    <property type="entry name" value="Peptidase_S1_PA"/>
</dbReference>
<keyword evidence="3" id="KW-0378">Hydrolase</keyword>
<name>A0A7C3VMJ8_9CYAN</name>
<dbReference type="GO" id="GO:0006508">
    <property type="term" value="P:proteolysis"/>
    <property type="evidence" value="ECO:0007669"/>
    <property type="project" value="UniProtKB-KW"/>
</dbReference>
<evidence type="ECO:0000256" key="2">
    <source>
        <dbReference type="ARBA" id="ARBA00022670"/>
    </source>
</evidence>
<keyword evidence="2 4" id="KW-0645">Protease</keyword>
<evidence type="ECO:0000256" key="3">
    <source>
        <dbReference type="ARBA" id="ARBA00022801"/>
    </source>
</evidence>
<gene>
    <name evidence="4" type="ORF">ENR15_12720</name>
</gene>
<protein>
    <submittedName>
        <fullName evidence="4">Serine protease</fullName>
    </submittedName>
</protein>
<dbReference type="InterPro" id="IPR043504">
    <property type="entry name" value="Peptidase_S1_PA_chymotrypsin"/>
</dbReference>
<proteinExistence type="inferred from homology"/>
<comment type="caution">
    <text evidence="4">The sequence shown here is derived from an EMBL/GenBank/DDBJ whole genome shotgun (WGS) entry which is preliminary data.</text>
</comment>
<sequence length="243" mass="26920">MNRGIRTIIAFFVLSATAPFIGNLEPPSPETSEIARQITVRILTHSSTGSGVIIQRDQHAYIVITNRHVVDDNQEQPYTILTPDGQAHPAHLLGSSDNQDIAWLQFTSYHRYTVAEIANTQRLNIGDVVYAAGFPSWHQINENKITNTRPWGLKAFRWTTGTVGMLPQTPLEEGYQLGYTNDIVSGMSGGPILNHQGELVGINGRSAYPLGGIDTFKFIDGTFPPEPVFKQMETFSWGIPLLE</sequence>
<dbReference type="Gene3D" id="2.40.10.10">
    <property type="entry name" value="Trypsin-like serine proteases"/>
    <property type="match status" value="2"/>
</dbReference>
<evidence type="ECO:0000313" key="4">
    <source>
        <dbReference type="EMBL" id="HGG01478.1"/>
    </source>
</evidence>
<dbReference type="AlphaFoldDB" id="A0A7C3VMJ8"/>